<dbReference type="InterPro" id="IPR003660">
    <property type="entry name" value="HAMP_dom"/>
</dbReference>
<keyword evidence="6 13" id="KW-0812">Transmembrane</keyword>
<dbReference type="PROSITE" id="PS50885">
    <property type="entry name" value="HAMP"/>
    <property type="match status" value="1"/>
</dbReference>
<keyword evidence="7" id="KW-0547">Nucleotide-binding</keyword>
<dbReference type="SMART" id="SM00388">
    <property type="entry name" value="HisKA"/>
    <property type="match status" value="1"/>
</dbReference>
<dbReference type="Proteomes" id="UP000777661">
    <property type="component" value="Unassembled WGS sequence"/>
</dbReference>
<dbReference type="EMBL" id="JAHSQO010000001">
    <property type="protein sequence ID" value="MBY8915649.1"/>
    <property type="molecule type" value="Genomic_DNA"/>
</dbReference>
<name>A0ABS7R3Y2_9HYPH</name>
<comment type="caution">
    <text evidence="16">The sequence shown here is derived from an EMBL/GenBank/DDBJ whole genome shotgun (WGS) entry which is preliminary data.</text>
</comment>
<keyword evidence="12 13" id="KW-0472">Membrane</keyword>
<dbReference type="RefSeq" id="WP_223003859.1">
    <property type="nucleotide sequence ID" value="NZ_JAHSQO010000001.1"/>
</dbReference>
<sequence length="455" mass="48765">MRSIRARLILILMGSTGLVWLLAVGWIYLSTQAEVERVLDARLMEAARMVNSLLSDHRIEVGLEEGTASHVVGEFEHSHRPYERQLSCQIWTLEGSLVGRSENAPTTQLSEVVDGFSETDVEGERWRVFTVENERLGVRVMVGDSLKIRESLVSDVITGLVVPALLILPFLAGVILVSVRRGLSPLSDMADTLSKRAANDLRPLQAGNLPKEIAPAVSALNGLFKRVEDARDRERSFTAFAAHELKTPLAGVKTQAQIALASDDPALHANALRQITAGVDRTSRLVKQLLDLTALEANDAAPNLQAVSGQALLKRSVAELPLPSGGARLAVEGGDGEDAMILAEPHFLSLALRNLIENALNHSPENSMVVCRVEEAGRDVRLVVEDEGPGIPKAEICTVVEKFVRGRNRSATGSGLGLAIAQAAMARIGGALVLENRSGGGLRAVLTVRAVEAGA</sequence>
<dbReference type="CDD" id="cd00075">
    <property type="entry name" value="HATPase"/>
    <property type="match status" value="1"/>
</dbReference>
<dbReference type="InterPro" id="IPR003594">
    <property type="entry name" value="HATPase_dom"/>
</dbReference>
<evidence type="ECO:0000256" key="5">
    <source>
        <dbReference type="ARBA" id="ARBA00022679"/>
    </source>
</evidence>
<evidence type="ECO:0000256" key="6">
    <source>
        <dbReference type="ARBA" id="ARBA00022692"/>
    </source>
</evidence>
<accession>A0ABS7R3Y2</accession>
<dbReference type="SUPFAM" id="SSF55874">
    <property type="entry name" value="ATPase domain of HSP90 chaperone/DNA topoisomerase II/histidine kinase"/>
    <property type="match status" value="1"/>
</dbReference>
<evidence type="ECO:0000313" key="16">
    <source>
        <dbReference type="EMBL" id="MBY8915649.1"/>
    </source>
</evidence>
<dbReference type="CDD" id="cd00082">
    <property type="entry name" value="HisKA"/>
    <property type="match status" value="1"/>
</dbReference>
<dbReference type="PANTHER" id="PTHR45436:SF14">
    <property type="entry name" value="SENSOR PROTEIN QSEC"/>
    <property type="match status" value="1"/>
</dbReference>
<keyword evidence="17" id="KW-1185">Reference proteome</keyword>
<evidence type="ECO:0000256" key="10">
    <source>
        <dbReference type="ARBA" id="ARBA00022989"/>
    </source>
</evidence>
<evidence type="ECO:0000256" key="9">
    <source>
        <dbReference type="ARBA" id="ARBA00022840"/>
    </source>
</evidence>
<reference evidence="16 17" key="1">
    <citation type="submission" date="2021-06" db="EMBL/GenBank/DDBJ databases">
        <title>Nitratireductor porphyridii sp. nov., isolated from a small marine red alga, Porphyridium purpureum in South Korea.</title>
        <authorList>
            <person name="Kim K.H."/>
            <person name="Kristyanto S."/>
            <person name="Jeon C.O."/>
        </authorList>
    </citation>
    <scope>NUCLEOTIDE SEQUENCE [LARGE SCALE GENOMIC DNA]</scope>
    <source>
        <strain evidence="16 17">R6</strain>
    </source>
</reference>
<dbReference type="Pfam" id="PF00512">
    <property type="entry name" value="HisKA"/>
    <property type="match status" value="1"/>
</dbReference>
<protein>
    <recommendedName>
        <fullName evidence="3">histidine kinase</fullName>
        <ecNumber evidence="3">2.7.13.3</ecNumber>
    </recommendedName>
</protein>
<dbReference type="PRINTS" id="PR00344">
    <property type="entry name" value="BCTRLSENSOR"/>
</dbReference>
<organism evidence="16 17">
    <name type="scientific">Nitratireductor rhodophyticola</name>
    <dbReference type="NCBI Taxonomy" id="2854036"/>
    <lineage>
        <taxon>Bacteria</taxon>
        <taxon>Pseudomonadati</taxon>
        <taxon>Pseudomonadota</taxon>
        <taxon>Alphaproteobacteria</taxon>
        <taxon>Hyphomicrobiales</taxon>
        <taxon>Phyllobacteriaceae</taxon>
        <taxon>Nitratireductor</taxon>
    </lineage>
</organism>
<feature type="domain" description="HAMP" evidence="15">
    <location>
        <begin position="180"/>
        <end position="232"/>
    </location>
</feature>
<keyword evidence="5" id="KW-0808">Transferase</keyword>
<comment type="subcellular location">
    <subcellularLocation>
        <location evidence="2">Membrane</location>
        <topology evidence="2">Multi-pass membrane protein</topology>
    </subcellularLocation>
</comment>
<evidence type="ECO:0000256" key="12">
    <source>
        <dbReference type="ARBA" id="ARBA00023136"/>
    </source>
</evidence>
<dbReference type="InterPro" id="IPR003661">
    <property type="entry name" value="HisK_dim/P_dom"/>
</dbReference>
<dbReference type="GO" id="GO:0016301">
    <property type="term" value="F:kinase activity"/>
    <property type="evidence" value="ECO:0007669"/>
    <property type="project" value="UniProtKB-KW"/>
</dbReference>
<keyword evidence="10 13" id="KW-1133">Transmembrane helix</keyword>
<feature type="domain" description="Histidine kinase" evidence="14">
    <location>
        <begin position="240"/>
        <end position="452"/>
    </location>
</feature>
<evidence type="ECO:0000256" key="8">
    <source>
        <dbReference type="ARBA" id="ARBA00022777"/>
    </source>
</evidence>
<evidence type="ECO:0000259" key="14">
    <source>
        <dbReference type="PROSITE" id="PS50109"/>
    </source>
</evidence>
<dbReference type="InterPro" id="IPR004358">
    <property type="entry name" value="Sig_transdc_His_kin-like_C"/>
</dbReference>
<dbReference type="PROSITE" id="PS50109">
    <property type="entry name" value="HIS_KIN"/>
    <property type="match status" value="1"/>
</dbReference>
<dbReference type="Pfam" id="PF02518">
    <property type="entry name" value="HATPase_c"/>
    <property type="match status" value="1"/>
</dbReference>
<keyword evidence="8 16" id="KW-0418">Kinase</keyword>
<gene>
    <name evidence="16" type="ORF">KVG22_03555</name>
</gene>
<evidence type="ECO:0000256" key="11">
    <source>
        <dbReference type="ARBA" id="ARBA00023012"/>
    </source>
</evidence>
<dbReference type="EC" id="2.7.13.3" evidence="3"/>
<proteinExistence type="predicted"/>
<dbReference type="InterPro" id="IPR050428">
    <property type="entry name" value="TCS_sensor_his_kinase"/>
</dbReference>
<dbReference type="SMART" id="SM00387">
    <property type="entry name" value="HATPase_c"/>
    <property type="match status" value="1"/>
</dbReference>
<evidence type="ECO:0000256" key="3">
    <source>
        <dbReference type="ARBA" id="ARBA00012438"/>
    </source>
</evidence>
<evidence type="ECO:0000256" key="13">
    <source>
        <dbReference type="SAM" id="Phobius"/>
    </source>
</evidence>
<evidence type="ECO:0000313" key="17">
    <source>
        <dbReference type="Proteomes" id="UP000777661"/>
    </source>
</evidence>
<evidence type="ECO:0000256" key="1">
    <source>
        <dbReference type="ARBA" id="ARBA00000085"/>
    </source>
</evidence>
<dbReference type="InterPro" id="IPR005467">
    <property type="entry name" value="His_kinase_dom"/>
</dbReference>
<evidence type="ECO:0000256" key="7">
    <source>
        <dbReference type="ARBA" id="ARBA00022741"/>
    </source>
</evidence>
<dbReference type="InterPro" id="IPR036890">
    <property type="entry name" value="HATPase_C_sf"/>
</dbReference>
<feature type="transmembrane region" description="Helical" evidence="13">
    <location>
        <begin position="7"/>
        <end position="29"/>
    </location>
</feature>
<keyword evidence="9" id="KW-0067">ATP-binding</keyword>
<dbReference type="PANTHER" id="PTHR45436">
    <property type="entry name" value="SENSOR HISTIDINE KINASE YKOH"/>
    <property type="match status" value="1"/>
</dbReference>
<keyword evidence="4" id="KW-0597">Phosphoprotein</keyword>
<keyword evidence="11" id="KW-0902">Two-component regulatory system</keyword>
<evidence type="ECO:0000259" key="15">
    <source>
        <dbReference type="PROSITE" id="PS50885"/>
    </source>
</evidence>
<comment type="catalytic activity">
    <reaction evidence="1">
        <text>ATP + protein L-histidine = ADP + protein N-phospho-L-histidine.</text>
        <dbReference type="EC" id="2.7.13.3"/>
    </reaction>
</comment>
<dbReference type="Gene3D" id="3.30.565.10">
    <property type="entry name" value="Histidine kinase-like ATPase, C-terminal domain"/>
    <property type="match status" value="1"/>
</dbReference>
<feature type="transmembrane region" description="Helical" evidence="13">
    <location>
        <begin position="156"/>
        <end position="179"/>
    </location>
</feature>
<dbReference type="InterPro" id="IPR013727">
    <property type="entry name" value="2CSK_N"/>
</dbReference>
<dbReference type="SUPFAM" id="SSF47384">
    <property type="entry name" value="Homodimeric domain of signal transducing histidine kinase"/>
    <property type="match status" value="1"/>
</dbReference>
<dbReference type="InterPro" id="IPR036097">
    <property type="entry name" value="HisK_dim/P_sf"/>
</dbReference>
<dbReference type="Gene3D" id="1.10.287.130">
    <property type="match status" value="1"/>
</dbReference>
<evidence type="ECO:0000256" key="4">
    <source>
        <dbReference type="ARBA" id="ARBA00022553"/>
    </source>
</evidence>
<dbReference type="Pfam" id="PF08521">
    <property type="entry name" value="2CSK_N"/>
    <property type="match status" value="1"/>
</dbReference>
<evidence type="ECO:0000256" key="2">
    <source>
        <dbReference type="ARBA" id="ARBA00004141"/>
    </source>
</evidence>